<evidence type="ECO:0000313" key="2">
    <source>
        <dbReference type="EMBL" id="MFD1947157.1"/>
    </source>
</evidence>
<dbReference type="Proteomes" id="UP001597351">
    <property type="component" value="Unassembled WGS sequence"/>
</dbReference>
<protein>
    <submittedName>
        <fullName evidence="2">Crp/Fnr family transcriptional regulator</fullName>
    </submittedName>
</protein>
<dbReference type="RefSeq" id="WP_343917985.1">
    <property type="nucleotide sequence ID" value="NZ_BAAAJT010000002.1"/>
</dbReference>
<dbReference type="InterPro" id="IPR000595">
    <property type="entry name" value="cNMP-bd_dom"/>
</dbReference>
<dbReference type="SMART" id="SM00100">
    <property type="entry name" value="cNMP"/>
    <property type="match status" value="1"/>
</dbReference>
<name>A0ABW4TN48_9ACTN</name>
<comment type="caution">
    <text evidence="2">The sequence shown here is derived from an EMBL/GenBank/DDBJ whole genome shotgun (WGS) entry which is preliminary data.</text>
</comment>
<gene>
    <name evidence="2" type="ORF">ACFSDE_10160</name>
</gene>
<keyword evidence="3" id="KW-1185">Reference proteome</keyword>
<dbReference type="CDD" id="cd00038">
    <property type="entry name" value="CAP_ED"/>
    <property type="match status" value="1"/>
</dbReference>
<dbReference type="InterPro" id="IPR018490">
    <property type="entry name" value="cNMP-bd_dom_sf"/>
</dbReference>
<feature type="domain" description="Cyclic nucleotide-binding" evidence="1">
    <location>
        <begin position="3"/>
        <end position="100"/>
    </location>
</feature>
<accession>A0ABW4TN48</accession>
<evidence type="ECO:0000259" key="1">
    <source>
        <dbReference type="PROSITE" id="PS50042"/>
    </source>
</evidence>
<dbReference type="SUPFAM" id="SSF51206">
    <property type="entry name" value="cAMP-binding domain-like"/>
    <property type="match status" value="1"/>
</dbReference>
<evidence type="ECO:0000313" key="3">
    <source>
        <dbReference type="Proteomes" id="UP001597351"/>
    </source>
</evidence>
<proteinExistence type="predicted"/>
<organism evidence="2 3">
    <name type="scientific">Nocardioides aestuarii</name>
    <dbReference type="NCBI Taxonomy" id="252231"/>
    <lineage>
        <taxon>Bacteria</taxon>
        <taxon>Bacillati</taxon>
        <taxon>Actinomycetota</taxon>
        <taxon>Actinomycetes</taxon>
        <taxon>Propionibacteriales</taxon>
        <taxon>Nocardioidaceae</taxon>
        <taxon>Nocardioides</taxon>
    </lineage>
</organism>
<reference evidence="3" key="1">
    <citation type="journal article" date="2019" name="Int. J. Syst. Evol. Microbiol.">
        <title>The Global Catalogue of Microorganisms (GCM) 10K type strain sequencing project: providing services to taxonomists for standard genome sequencing and annotation.</title>
        <authorList>
            <consortium name="The Broad Institute Genomics Platform"/>
            <consortium name="The Broad Institute Genome Sequencing Center for Infectious Disease"/>
            <person name="Wu L."/>
            <person name="Ma J."/>
        </authorList>
    </citation>
    <scope>NUCLEOTIDE SEQUENCE [LARGE SCALE GENOMIC DNA]</scope>
    <source>
        <strain evidence="3">CGMCC 1.12477</strain>
    </source>
</reference>
<dbReference type="EMBL" id="JBHUGD010000003">
    <property type="protein sequence ID" value="MFD1947157.1"/>
    <property type="molecule type" value="Genomic_DNA"/>
</dbReference>
<dbReference type="Pfam" id="PF00027">
    <property type="entry name" value="cNMP_binding"/>
    <property type="match status" value="1"/>
</dbReference>
<dbReference type="Gene3D" id="2.60.120.10">
    <property type="entry name" value="Jelly Rolls"/>
    <property type="match status" value="1"/>
</dbReference>
<dbReference type="PROSITE" id="PS50042">
    <property type="entry name" value="CNMP_BINDING_3"/>
    <property type="match status" value="1"/>
</dbReference>
<dbReference type="InterPro" id="IPR014710">
    <property type="entry name" value="RmlC-like_jellyroll"/>
</dbReference>
<sequence>MAIFDGLADHEVDRIKNTGTHLTLPANWSPISEKTAADKAYIILGGEASVRRKGEEVATIGAGDIFGEGGIVNKKLRNASIVTTTKVEAIHFTREQLTELRDGIPAFADALDRTVQDRQAQ</sequence>